<keyword evidence="3" id="KW-0378">Hydrolase</keyword>
<dbReference type="InterPro" id="IPR047272">
    <property type="entry name" value="S49_SppA_C"/>
</dbReference>
<dbReference type="SUPFAM" id="SSF52096">
    <property type="entry name" value="ClpP/crotonase"/>
    <property type="match status" value="2"/>
</dbReference>
<dbReference type="InterPro" id="IPR002142">
    <property type="entry name" value="Peptidase_S49"/>
</dbReference>
<sequence>PGSYLPYKGMQLVMTITSHNFKRISHEWFYFVFKLLSLSDPKMSRSRAFTLLSSIRKGVGTGLAFAGAGALLSSALLVAARYRASQADAQLPSEFVLEVPLDRLRVVDAINASPLAVLTGDINQVELPQVVSALRNAAKDERCQGVVAYIGPREHLGGLASVQELRDAILSFRAAATGRSVTTAAFAASFGEAGSSGMVPYVLATACERLYMQPSGMVGLTGLESRSFFARALLDRVHAKPLILAREEYKSAANFLTKSGFTEAQRANVTNLLGDMAGQMVAAMGTARGVEVEAVRKAMDAAPLLPAAATAAKLLDGTKYKDEVQALFRISDKALGEEKVRLGSKHKRRKDDVRMARVPLDKYIRLMELKKASAAASKEGLAGWLKGTPFQGLALLLTGKDSESRQRRKVAVVTASGPIVQGPVRPGPSQGQVIDATKLCRHLGALLEDPEVTAVVVRVNSPGGSALASDTLHHELMRLRAAGKPVVVSMGDVAASGGYYLAAAADRIVAQPGTLTGSIGVLFGKVNISKTLEEVGVCSDAVTVGRNADALSPFTDFTDAQEAQLEVMIDHVYQDFLDKVSRSRGRPVAEIRQLAKGKVYTGLQAHDVGLVDELGGLETAVQRAKQLAGLPEDAEVVSYPPRRVPLLLQLLRRSMPQPDDGDGGSGPAAVSAQQLAEAVLPGPGWESLGAALAAMRYGVSHSGATAGAAAVAAAVASSSGGGGGGAISPLGPGTEAGIAAVGAQVGGSLGLLLGGEPQLYSVEAAVMSRV</sequence>
<evidence type="ECO:0000259" key="5">
    <source>
        <dbReference type="Pfam" id="PF01343"/>
    </source>
</evidence>
<dbReference type="InterPro" id="IPR004635">
    <property type="entry name" value="Pept_S49_SppA"/>
</dbReference>
<dbReference type="EMBL" id="BNCP01000033">
    <property type="protein sequence ID" value="GIL85680.1"/>
    <property type="molecule type" value="Genomic_DNA"/>
</dbReference>
<dbReference type="CDD" id="cd07023">
    <property type="entry name" value="S49_Sppa_N_C"/>
    <property type="match status" value="1"/>
</dbReference>
<reference evidence="6" key="1">
    <citation type="journal article" date="2021" name="Proc. Natl. Acad. Sci. U.S.A.">
        <title>Three genomes in the algal genus Volvox reveal the fate of a haploid sex-determining region after a transition to homothallism.</title>
        <authorList>
            <person name="Yamamoto K."/>
            <person name="Hamaji T."/>
            <person name="Kawai-Toyooka H."/>
            <person name="Matsuzaki R."/>
            <person name="Takahashi F."/>
            <person name="Nishimura Y."/>
            <person name="Kawachi M."/>
            <person name="Noguchi H."/>
            <person name="Minakuchi Y."/>
            <person name="Umen J.G."/>
            <person name="Toyoda A."/>
            <person name="Nozaki H."/>
        </authorList>
    </citation>
    <scope>NUCLEOTIDE SEQUENCE</scope>
    <source>
        <strain evidence="6">NIES-3786</strain>
    </source>
</reference>
<evidence type="ECO:0000256" key="4">
    <source>
        <dbReference type="ARBA" id="ARBA00022825"/>
    </source>
</evidence>
<dbReference type="Gene3D" id="3.90.226.10">
    <property type="entry name" value="2-enoyl-CoA Hydratase, Chain A, domain 1"/>
    <property type="match status" value="3"/>
</dbReference>
<dbReference type="OrthoDB" id="45421at2759"/>
<name>A0A8J4CS75_9CHLO</name>
<evidence type="ECO:0000256" key="2">
    <source>
        <dbReference type="ARBA" id="ARBA00022670"/>
    </source>
</evidence>
<dbReference type="GO" id="GO:0006508">
    <property type="term" value="P:proteolysis"/>
    <property type="evidence" value="ECO:0007669"/>
    <property type="project" value="UniProtKB-KW"/>
</dbReference>
<keyword evidence="2" id="KW-0645">Protease</keyword>
<keyword evidence="7" id="KW-1185">Reference proteome</keyword>
<evidence type="ECO:0000256" key="1">
    <source>
        <dbReference type="ARBA" id="ARBA00008683"/>
    </source>
</evidence>
<dbReference type="NCBIfam" id="TIGR00706">
    <property type="entry name" value="SppA_dom"/>
    <property type="match status" value="1"/>
</dbReference>
<feature type="domain" description="Peptidase S49" evidence="5">
    <location>
        <begin position="200"/>
        <end position="327"/>
    </location>
</feature>
<evidence type="ECO:0000256" key="3">
    <source>
        <dbReference type="ARBA" id="ARBA00022801"/>
    </source>
</evidence>
<dbReference type="AlphaFoldDB" id="A0A8J4CS75"/>
<comment type="similarity">
    <text evidence="1">Belongs to the peptidase S49 family.</text>
</comment>
<proteinExistence type="inferred from homology"/>
<evidence type="ECO:0000313" key="7">
    <source>
        <dbReference type="Proteomes" id="UP000747110"/>
    </source>
</evidence>
<dbReference type="PANTHER" id="PTHR33209:SF1">
    <property type="entry name" value="PEPTIDASE S49 DOMAIN-CONTAINING PROTEIN"/>
    <property type="match status" value="1"/>
</dbReference>
<feature type="non-terminal residue" evidence="6">
    <location>
        <position position="1"/>
    </location>
</feature>
<feature type="domain" description="Peptidase S49" evidence="5">
    <location>
        <begin position="479"/>
        <end position="630"/>
    </location>
</feature>
<accession>A0A8J4CS75</accession>
<evidence type="ECO:0000313" key="6">
    <source>
        <dbReference type="EMBL" id="GIL85680.1"/>
    </source>
</evidence>
<protein>
    <recommendedName>
        <fullName evidence="5">Peptidase S49 domain-containing protein</fullName>
    </recommendedName>
</protein>
<dbReference type="PANTHER" id="PTHR33209">
    <property type="entry name" value="PROTEASE 4"/>
    <property type="match status" value="1"/>
</dbReference>
<gene>
    <name evidence="6" type="ORF">Vretifemale_14193</name>
</gene>
<dbReference type="GO" id="GO:0008236">
    <property type="term" value="F:serine-type peptidase activity"/>
    <property type="evidence" value="ECO:0007669"/>
    <property type="project" value="UniProtKB-KW"/>
</dbReference>
<organism evidence="6 7">
    <name type="scientific">Volvox reticuliferus</name>
    <dbReference type="NCBI Taxonomy" id="1737510"/>
    <lineage>
        <taxon>Eukaryota</taxon>
        <taxon>Viridiplantae</taxon>
        <taxon>Chlorophyta</taxon>
        <taxon>core chlorophytes</taxon>
        <taxon>Chlorophyceae</taxon>
        <taxon>CS clade</taxon>
        <taxon>Chlamydomonadales</taxon>
        <taxon>Volvocaceae</taxon>
        <taxon>Volvox</taxon>
    </lineage>
</organism>
<comment type="caution">
    <text evidence="6">The sequence shown here is derived from an EMBL/GenBank/DDBJ whole genome shotgun (WGS) entry which is preliminary data.</text>
</comment>
<dbReference type="Pfam" id="PF01343">
    <property type="entry name" value="Peptidase_S49"/>
    <property type="match status" value="2"/>
</dbReference>
<dbReference type="InterPro" id="IPR029045">
    <property type="entry name" value="ClpP/crotonase-like_dom_sf"/>
</dbReference>
<keyword evidence="4" id="KW-0720">Serine protease</keyword>
<dbReference type="Proteomes" id="UP000747110">
    <property type="component" value="Unassembled WGS sequence"/>
</dbReference>